<reference evidence="4" key="2">
    <citation type="submission" date="2012-11" db="EMBL/GenBank/DDBJ databases">
        <authorList>
            <person name="Kuo A."/>
            <person name="Curtis B.A."/>
            <person name="Tanifuji G."/>
            <person name="Burki F."/>
            <person name="Gruber A."/>
            <person name="Irimia M."/>
            <person name="Maruyama S."/>
            <person name="Arias M.C."/>
            <person name="Ball S.G."/>
            <person name="Gile G.H."/>
            <person name="Hirakawa Y."/>
            <person name="Hopkins J.F."/>
            <person name="Rensing S.A."/>
            <person name="Schmutz J."/>
            <person name="Symeonidi A."/>
            <person name="Elias M."/>
            <person name="Eveleigh R.J."/>
            <person name="Herman E.K."/>
            <person name="Klute M.J."/>
            <person name="Nakayama T."/>
            <person name="Obornik M."/>
            <person name="Reyes-Prieto A."/>
            <person name="Armbrust E.V."/>
            <person name="Aves S.J."/>
            <person name="Beiko R.G."/>
            <person name="Coutinho P."/>
            <person name="Dacks J.B."/>
            <person name="Durnford D.G."/>
            <person name="Fast N.M."/>
            <person name="Green B.R."/>
            <person name="Grisdale C."/>
            <person name="Hempe F."/>
            <person name="Henrissat B."/>
            <person name="Hoppner M.P."/>
            <person name="Ishida K.-I."/>
            <person name="Kim E."/>
            <person name="Koreny L."/>
            <person name="Kroth P.G."/>
            <person name="Liu Y."/>
            <person name="Malik S.-B."/>
            <person name="Maier U.G."/>
            <person name="McRose D."/>
            <person name="Mock T."/>
            <person name="Neilson J.A."/>
            <person name="Onodera N.T."/>
            <person name="Poole A.M."/>
            <person name="Pritham E.J."/>
            <person name="Richards T.A."/>
            <person name="Rocap G."/>
            <person name="Roy S.W."/>
            <person name="Sarai C."/>
            <person name="Schaack S."/>
            <person name="Shirato S."/>
            <person name="Slamovits C.H."/>
            <person name="Spencer D.F."/>
            <person name="Suzuki S."/>
            <person name="Worden A.Z."/>
            <person name="Zauner S."/>
            <person name="Barry K."/>
            <person name="Bell C."/>
            <person name="Bharti A.K."/>
            <person name="Crow J.A."/>
            <person name="Grimwood J."/>
            <person name="Kramer R."/>
            <person name="Lindquist E."/>
            <person name="Lucas S."/>
            <person name="Salamov A."/>
            <person name="McFadden G.I."/>
            <person name="Lane C.E."/>
            <person name="Keeling P.J."/>
            <person name="Gray M.W."/>
            <person name="Grigoriev I.V."/>
            <person name="Archibald J.M."/>
        </authorList>
    </citation>
    <scope>NUCLEOTIDE SEQUENCE</scope>
    <source>
        <strain evidence="4">CCMP2712</strain>
    </source>
</reference>
<dbReference type="HOGENOM" id="CLU_935223_0_0_1"/>
<evidence type="ECO:0000313" key="4">
    <source>
        <dbReference type="Proteomes" id="UP000011087"/>
    </source>
</evidence>
<name>L1JCI3_GUITC</name>
<dbReference type="PaxDb" id="55529-EKX45780"/>
<dbReference type="EMBL" id="JH992997">
    <property type="protein sequence ID" value="EKX45780.1"/>
    <property type="molecule type" value="Genomic_DNA"/>
</dbReference>
<evidence type="ECO:0000313" key="2">
    <source>
        <dbReference type="EMBL" id="EKX45780.1"/>
    </source>
</evidence>
<feature type="region of interest" description="Disordered" evidence="1">
    <location>
        <begin position="252"/>
        <end position="276"/>
    </location>
</feature>
<accession>L1JCI3</accession>
<dbReference type="AlphaFoldDB" id="L1JCI3"/>
<evidence type="ECO:0000313" key="3">
    <source>
        <dbReference type="EnsemblProtists" id="EKX45780"/>
    </source>
</evidence>
<organism evidence="2">
    <name type="scientific">Guillardia theta (strain CCMP2712)</name>
    <name type="common">Cryptophyte</name>
    <dbReference type="NCBI Taxonomy" id="905079"/>
    <lineage>
        <taxon>Eukaryota</taxon>
        <taxon>Cryptophyceae</taxon>
        <taxon>Pyrenomonadales</taxon>
        <taxon>Geminigeraceae</taxon>
        <taxon>Guillardia</taxon>
    </lineage>
</organism>
<dbReference type="GeneID" id="17302415"/>
<proteinExistence type="predicted"/>
<reference evidence="3" key="3">
    <citation type="submission" date="2015-06" db="UniProtKB">
        <authorList>
            <consortium name="EnsemblProtists"/>
        </authorList>
    </citation>
    <scope>IDENTIFICATION</scope>
</reference>
<sequence>MFPDRSKSARVNPPNRRQVPRWLPASYTRHVFLKNHPVEKTDAPGPGTYDILTVKRSPADFRQRKPIEKSRSVDVLSKLPFRRTKKLHAKKDRKKHNHGDAVKMPKLKMEAIRKLRTWDFFLDECADVISMLNTLREENKDDINYVKRLQLNAVARGSTRAAQSWRPRSYCTLNDLGDIDTVTNRQKLLDSLDQTSRSVVNNLFVNADPAFKLLGIHDDCNELQFADSMLSVQVNFDPAELLLPQSVRSRTQNLESVEETEVQPGRKSTGRPVAKDRQPHDYLEMDEIVERFAGHSIR</sequence>
<evidence type="ECO:0000256" key="1">
    <source>
        <dbReference type="SAM" id="MobiDB-lite"/>
    </source>
</evidence>
<dbReference type="EnsemblProtists" id="EKX45780">
    <property type="protein sequence ID" value="EKX45780"/>
    <property type="gene ID" value="GUITHDRAFT_108233"/>
</dbReference>
<reference evidence="2 4" key="1">
    <citation type="journal article" date="2012" name="Nature">
        <title>Algal genomes reveal evolutionary mosaicism and the fate of nucleomorphs.</title>
        <authorList>
            <consortium name="DOE Joint Genome Institute"/>
            <person name="Curtis B.A."/>
            <person name="Tanifuji G."/>
            <person name="Burki F."/>
            <person name="Gruber A."/>
            <person name="Irimia M."/>
            <person name="Maruyama S."/>
            <person name="Arias M.C."/>
            <person name="Ball S.G."/>
            <person name="Gile G.H."/>
            <person name="Hirakawa Y."/>
            <person name="Hopkins J.F."/>
            <person name="Kuo A."/>
            <person name="Rensing S.A."/>
            <person name="Schmutz J."/>
            <person name="Symeonidi A."/>
            <person name="Elias M."/>
            <person name="Eveleigh R.J."/>
            <person name="Herman E.K."/>
            <person name="Klute M.J."/>
            <person name="Nakayama T."/>
            <person name="Obornik M."/>
            <person name="Reyes-Prieto A."/>
            <person name="Armbrust E.V."/>
            <person name="Aves S.J."/>
            <person name="Beiko R.G."/>
            <person name="Coutinho P."/>
            <person name="Dacks J.B."/>
            <person name="Durnford D.G."/>
            <person name="Fast N.M."/>
            <person name="Green B.R."/>
            <person name="Grisdale C.J."/>
            <person name="Hempel F."/>
            <person name="Henrissat B."/>
            <person name="Hoppner M.P."/>
            <person name="Ishida K."/>
            <person name="Kim E."/>
            <person name="Koreny L."/>
            <person name="Kroth P.G."/>
            <person name="Liu Y."/>
            <person name="Malik S.B."/>
            <person name="Maier U.G."/>
            <person name="McRose D."/>
            <person name="Mock T."/>
            <person name="Neilson J.A."/>
            <person name="Onodera N.T."/>
            <person name="Poole A.M."/>
            <person name="Pritham E.J."/>
            <person name="Richards T.A."/>
            <person name="Rocap G."/>
            <person name="Roy S.W."/>
            <person name="Sarai C."/>
            <person name="Schaack S."/>
            <person name="Shirato S."/>
            <person name="Slamovits C.H."/>
            <person name="Spencer D.F."/>
            <person name="Suzuki S."/>
            <person name="Worden A.Z."/>
            <person name="Zauner S."/>
            <person name="Barry K."/>
            <person name="Bell C."/>
            <person name="Bharti A.K."/>
            <person name="Crow J.A."/>
            <person name="Grimwood J."/>
            <person name="Kramer R."/>
            <person name="Lindquist E."/>
            <person name="Lucas S."/>
            <person name="Salamov A."/>
            <person name="McFadden G.I."/>
            <person name="Lane C.E."/>
            <person name="Keeling P.J."/>
            <person name="Gray M.W."/>
            <person name="Grigoriev I.V."/>
            <person name="Archibald J.M."/>
        </authorList>
    </citation>
    <scope>NUCLEOTIDE SEQUENCE</scope>
    <source>
        <strain evidence="2 4">CCMP2712</strain>
    </source>
</reference>
<gene>
    <name evidence="2" type="ORF">GUITHDRAFT_108233</name>
</gene>
<protein>
    <submittedName>
        <fullName evidence="2 3">Uncharacterized protein</fullName>
    </submittedName>
</protein>
<keyword evidence="4" id="KW-1185">Reference proteome</keyword>
<feature type="compositionally biased region" description="Low complexity" evidence="1">
    <location>
        <begin position="10"/>
        <end position="21"/>
    </location>
</feature>
<dbReference type="RefSeq" id="XP_005832760.1">
    <property type="nucleotide sequence ID" value="XM_005832703.1"/>
</dbReference>
<feature type="region of interest" description="Disordered" evidence="1">
    <location>
        <begin position="1"/>
        <end position="21"/>
    </location>
</feature>
<dbReference type="KEGG" id="gtt:GUITHDRAFT_108233"/>
<dbReference type="Proteomes" id="UP000011087">
    <property type="component" value="Unassembled WGS sequence"/>
</dbReference>